<protein>
    <recommendedName>
        <fullName evidence="2">Ribosome biogenesis protein RLP24</fullName>
    </recommendedName>
</protein>
<dbReference type="EMBL" id="VXIS01000352">
    <property type="protein sequence ID" value="KAA8894281.1"/>
    <property type="molecule type" value="Genomic_DNA"/>
</dbReference>
<keyword evidence="3" id="KW-0690">Ribosome biogenesis</keyword>
<dbReference type="InterPro" id="IPR038630">
    <property type="entry name" value="L24e/L24_sf"/>
</dbReference>
<evidence type="ECO:0000256" key="2">
    <source>
        <dbReference type="ARBA" id="ARBA00018397"/>
    </source>
</evidence>
<evidence type="ECO:0000256" key="1">
    <source>
        <dbReference type="ARBA" id="ARBA00005647"/>
    </source>
</evidence>
<keyword evidence="7" id="KW-1185">Reference proteome</keyword>
<dbReference type="FunCoup" id="A0A5J5EGA0">
    <property type="interactions" value="1061"/>
</dbReference>
<evidence type="ECO:0000256" key="4">
    <source>
        <dbReference type="SAM" id="MobiDB-lite"/>
    </source>
</evidence>
<dbReference type="PANTHER" id="PTHR10792:SF8">
    <property type="entry name" value="RIBOSOME BIOGENESIS PROTEIN RLP24-RELATED"/>
    <property type="match status" value="1"/>
</dbReference>
<keyword evidence="6" id="KW-0687">Ribonucleoprotein</keyword>
<feature type="compositionally biased region" description="Acidic residues" evidence="4">
    <location>
        <begin position="147"/>
        <end position="167"/>
    </location>
</feature>
<gene>
    <name evidence="6" type="ORF">FN846DRAFT_430118</name>
</gene>
<dbReference type="Pfam" id="PF01246">
    <property type="entry name" value="Ribosomal_L24e"/>
    <property type="match status" value="1"/>
</dbReference>
<dbReference type="OrthoDB" id="10262490at2759"/>
<evidence type="ECO:0000313" key="6">
    <source>
        <dbReference type="EMBL" id="KAA8894281.1"/>
    </source>
</evidence>
<dbReference type="InterPro" id="IPR011017">
    <property type="entry name" value="TRASH_dom"/>
</dbReference>
<dbReference type="InParanoid" id="A0A5J5EGA0"/>
<proteinExistence type="inferred from homology"/>
<feature type="region of interest" description="Disordered" evidence="4">
    <location>
        <begin position="128"/>
        <end position="169"/>
    </location>
</feature>
<evidence type="ECO:0000256" key="3">
    <source>
        <dbReference type="ARBA" id="ARBA00022517"/>
    </source>
</evidence>
<dbReference type="FunFam" id="2.30.170.20:FF:000001">
    <property type="entry name" value="probable ribosome biogenesis protein RLP24"/>
    <property type="match status" value="1"/>
</dbReference>
<dbReference type="InterPro" id="IPR056366">
    <property type="entry name" value="Ribosomal_eL24"/>
</dbReference>
<dbReference type="CDD" id="cd00472">
    <property type="entry name" value="Ribosomal_L24e_L24"/>
    <property type="match status" value="1"/>
</dbReference>
<dbReference type="Gene3D" id="2.30.170.20">
    <property type="entry name" value="Ribosomal protein L24e"/>
    <property type="match status" value="1"/>
</dbReference>
<dbReference type="InterPro" id="IPR000988">
    <property type="entry name" value="Ribosomal_eL24-rel_N"/>
</dbReference>
<organism evidence="6 7">
    <name type="scientific">Sphaerosporella brunnea</name>
    <dbReference type="NCBI Taxonomy" id="1250544"/>
    <lineage>
        <taxon>Eukaryota</taxon>
        <taxon>Fungi</taxon>
        <taxon>Dikarya</taxon>
        <taxon>Ascomycota</taxon>
        <taxon>Pezizomycotina</taxon>
        <taxon>Pezizomycetes</taxon>
        <taxon>Pezizales</taxon>
        <taxon>Pyronemataceae</taxon>
        <taxon>Sphaerosporella</taxon>
    </lineage>
</organism>
<feature type="domain" description="TRASH" evidence="5">
    <location>
        <begin position="6"/>
        <end position="44"/>
    </location>
</feature>
<accession>A0A5J5EGA0</accession>
<reference evidence="6 7" key="1">
    <citation type="submission" date="2019-09" db="EMBL/GenBank/DDBJ databases">
        <title>Draft genome of the ectomycorrhizal ascomycete Sphaerosporella brunnea.</title>
        <authorList>
            <consortium name="DOE Joint Genome Institute"/>
            <person name="Benucci G.M."/>
            <person name="Marozzi G."/>
            <person name="Antonielli L."/>
            <person name="Sanchez S."/>
            <person name="Marco P."/>
            <person name="Wang X."/>
            <person name="Falini L.B."/>
            <person name="Barry K."/>
            <person name="Haridas S."/>
            <person name="Lipzen A."/>
            <person name="Labutti K."/>
            <person name="Grigoriev I.V."/>
            <person name="Murat C."/>
            <person name="Martin F."/>
            <person name="Albertini E."/>
            <person name="Donnini D."/>
            <person name="Bonito G."/>
        </authorList>
    </citation>
    <scope>NUCLEOTIDE SEQUENCE [LARGE SCALE GENOMIC DNA]</scope>
    <source>
        <strain evidence="6 7">Sb_GMNB300</strain>
    </source>
</reference>
<sequence>MRIYSCHFCSAPVYPSKGITFIRNDAKEFRFCRSKCHKNFKMKRNPRKLKWTKAFRKAAGKEMVVDTTLTFAQRRHVPTRYSRELVAKTLTAMQRVEEIRRRRERVFYKQRMAGNKERQRAADRKLVEENQHLLPPSQRKDHKSPAEEEVEEMDVEMQSEVESEEEEKVAVKVKVLRKKQKVSAASSASMEVDD</sequence>
<dbReference type="GO" id="GO:0005730">
    <property type="term" value="C:nucleolus"/>
    <property type="evidence" value="ECO:0007669"/>
    <property type="project" value="TreeGrafter"/>
</dbReference>
<comment type="similarity">
    <text evidence="1">Belongs to the eukaryotic ribosomal protein eL24 family.</text>
</comment>
<dbReference type="SUPFAM" id="SSF57716">
    <property type="entry name" value="Glucocorticoid receptor-like (DNA-binding domain)"/>
    <property type="match status" value="1"/>
</dbReference>
<dbReference type="AlphaFoldDB" id="A0A5J5EGA0"/>
<dbReference type="Proteomes" id="UP000326924">
    <property type="component" value="Unassembled WGS sequence"/>
</dbReference>
<evidence type="ECO:0000313" key="7">
    <source>
        <dbReference type="Proteomes" id="UP000326924"/>
    </source>
</evidence>
<dbReference type="GO" id="GO:0005840">
    <property type="term" value="C:ribosome"/>
    <property type="evidence" value="ECO:0007669"/>
    <property type="project" value="UniProtKB-KW"/>
</dbReference>
<keyword evidence="6" id="KW-0689">Ribosomal protein</keyword>
<dbReference type="SMART" id="SM00746">
    <property type="entry name" value="TRASH"/>
    <property type="match status" value="1"/>
</dbReference>
<dbReference type="PANTHER" id="PTHR10792">
    <property type="entry name" value="60S RIBOSOMAL PROTEIN L24"/>
    <property type="match status" value="1"/>
</dbReference>
<name>A0A5J5EGA0_9PEZI</name>
<dbReference type="GO" id="GO:0003735">
    <property type="term" value="F:structural constituent of ribosome"/>
    <property type="evidence" value="ECO:0007669"/>
    <property type="project" value="InterPro"/>
</dbReference>
<evidence type="ECO:0000259" key="5">
    <source>
        <dbReference type="SMART" id="SM00746"/>
    </source>
</evidence>
<dbReference type="GO" id="GO:1902626">
    <property type="term" value="P:assembly of large subunit precursor of preribosome"/>
    <property type="evidence" value="ECO:0007669"/>
    <property type="project" value="UniProtKB-ARBA"/>
</dbReference>
<comment type="caution">
    <text evidence="6">The sequence shown here is derived from an EMBL/GenBank/DDBJ whole genome shotgun (WGS) entry which is preliminary data.</text>
</comment>